<dbReference type="KEGG" id="hdt:HYPDE_27133"/>
<evidence type="ECO:0000313" key="1">
    <source>
        <dbReference type="EMBL" id="AGK57106.1"/>
    </source>
</evidence>
<gene>
    <name evidence="1" type="ORF">HYPDE_27133</name>
</gene>
<organism evidence="1 2">
    <name type="scientific">Hyphomicrobium denitrificans 1NES1</name>
    <dbReference type="NCBI Taxonomy" id="670307"/>
    <lineage>
        <taxon>Bacteria</taxon>
        <taxon>Pseudomonadati</taxon>
        <taxon>Pseudomonadota</taxon>
        <taxon>Alphaproteobacteria</taxon>
        <taxon>Hyphomicrobiales</taxon>
        <taxon>Hyphomicrobiaceae</taxon>
        <taxon>Hyphomicrobium</taxon>
    </lineage>
</organism>
<evidence type="ECO:0000313" key="2">
    <source>
        <dbReference type="Proteomes" id="UP000005952"/>
    </source>
</evidence>
<protein>
    <submittedName>
        <fullName evidence="1">Uncharacterized protein</fullName>
    </submittedName>
</protein>
<sequence>MVRGVVTSVLDRMIHPIKFRVWTIETDCRRKMEGIPSSHGDMEGGGTEIGRIHEGHCGRWRAWIMLPGAQARAARPTSSTCAARYAQA</sequence>
<reference evidence="1 2" key="1">
    <citation type="journal article" date="2013" name="Genome Announc.">
        <title>Genome sequences for three denitrifying bacterial strains isolated from a uranium- and nitrate-contaminated subsurface environment.</title>
        <authorList>
            <person name="Venkatramanan R."/>
            <person name="Prakash O."/>
            <person name="Woyke T."/>
            <person name="Chain P."/>
            <person name="Goodwin L.A."/>
            <person name="Watson D."/>
            <person name="Brooks S."/>
            <person name="Kostka J.E."/>
            <person name="Green S.J."/>
        </authorList>
    </citation>
    <scope>NUCLEOTIDE SEQUENCE [LARGE SCALE GENOMIC DNA]</scope>
    <source>
        <strain evidence="1 2">1NES1</strain>
    </source>
</reference>
<accession>N0B9A8</accession>
<dbReference type="Proteomes" id="UP000005952">
    <property type="component" value="Chromosome"/>
</dbReference>
<keyword evidence="2" id="KW-1185">Reference proteome</keyword>
<name>N0B9A8_9HYPH</name>
<dbReference type="AlphaFoldDB" id="N0B9A8"/>
<proteinExistence type="predicted"/>
<dbReference type="HOGENOM" id="CLU_2464858_0_0_5"/>
<dbReference type="EMBL" id="CP005587">
    <property type="protein sequence ID" value="AGK57106.1"/>
    <property type="molecule type" value="Genomic_DNA"/>
</dbReference>